<dbReference type="InterPro" id="IPR001279">
    <property type="entry name" value="Metallo-B-lactamas"/>
</dbReference>
<keyword evidence="2" id="KW-0732">Signal</keyword>
<dbReference type="InterPro" id="IPR050855">
    <property type="entry name" value="NDM-1-like"/>
</dbReference>
<dbReference type="SUPFAM" id="SSF56281">
    <property type="entry name" value="Metallo-hydrolase/oxidoreductase"/>
    <property type="match status" value="1"/>
</dbReference>
<gene>
    <name evidence="4" type="ORF">GCM10025759_01040</name>
</gene>
<evidence type="ECO:0000256" key="1">
    <source>
        <dbReference type="ARBA" id="ARBA00005250"/>
    </source>
</evidence>
<feature type="chain" id="PRO_5046456295" description="Metallo-beta-lactamase domain-containing protein" evidence="2">
    <location>
        <begin position="23"/>
        <end position="383"/>
    </location>
</feature>
<keyword evidence="5" id="KW-1185">Reference proteome</keyword>
<dbReference type="PROSITE" id="PS51257">
    <property type="entry name" value="PROKAR_LIPOPROTEIN"/>
    <property type="match status" value="1"/>
</dbReference>
<comment type="similarity">
    <text evidence="1">Belongs to the metallo-beta-lactamase superfamily. Class-B beta-lactamase family.</text>
</comment>
<name>A0ABP9KZR7_9GAMM</name>
<dbReference type="PANTHER" id="PTHR42951">
    <property type="entry name" value="METALLO-BETA-LACTAMASE DOMAIN-CONTAINING"/>
    <property type="match status" value="1"/>
</dbReference>
<evidence type="ECO:0000313" key="4">
    <source>
        <dbReference type="EMBL" id="GAA5067015.1"/>
    </source>
</evidence>
<comment type="caution">
    <text evidence="4">The sequence shown here is derived from an EMBL/GenBank/DDBJ whole genome shotgun (WGS) entry which is preliminary data.</text>
</comment>
<dbReference type="Proteomes" id="UP001501083">
    <property type="component" value="Unassembled WGS sequence"/>
</dbReference>
<proteinExistence type="inferred from homology"/>
<reference evidence="5" key="1">
    <citation type="journal article" date="2019" name="Int. J. Syst. Evol. Microbiol.">
        <title>The Global Catalogue of Microorganisms (GCM) 10K type strain sequencing project: providing services to taxonomists for standard genome sequencing and annotation.</title>
        <authorList>
            <consortium name="The Broad Institute Genomics Platform"/>
            <consortium name="The Broad Institute Genome Sequencing Center for Infectious Disease"/>
            <person name="Wu L."/>
            <person name="Ma J."/>
        </authorList>
    </citation>
    <scope>NUCLEOTIDE SEQUENCE [LARGE SCALE GENOMIC DNA]</scope>
    <source>
        <strain evidence="5">JCM 19212</strain>
    </source>
</reference>
<dbReference type="InterPro" id="IPR036866">
    <property type="entry name" value="RibonucZ/Hydroxyglut_hydro"/>
</dbReference>
<dbReference type="SMART" id="SM00849">
    <property type="entry name" value="Lactamase_B"/>
    <property type="match status" value="1"/>
</dbReference>
<evidence type="ECO:0000256" key="2">
    <source>
        <dbReference type="SAM" id="SignalP"/>
    </source>
</evidence>
<feature type="signal peptide" evidence="2">
    <location>
        <begin position="1"/>
        <end position="22"/>
    </location>
</feature>
<protein>
    <recommendedName>
        <fullName evidence="3">Metallo-beta-lactamase domain-containing protein</fullName>
    </recommendedName>
</protein>
<sequence>MRTKLAWFLVLSLACVTTPAQTATVAPGTAAPVSGPLPRDGYFQQIHRVADGVWLIAQPQPFHIQPIGNVVVIEQRDGLVLIDAGGSPGAGRRIVELVRGVSDKPVKAVAITHWHGDHVLGLPAIVERWPKADVITTTTTAGHLTGRSMKAYPKGAPDSTAQAAFDERLDGADAFLRDTLAKPDLARAEREGFEASQRLFRQYREDTRGLYLVAPTRMFDTALRLDDPQRPVELWHPGRANTDGDLVAWLPAQRAMATGDLLVAPVPFGFNAYPRDWADSLRALQAKRPTLWLPGHGAAMHDDAYVQRVIALVEQTRAAVAPLAKERLTLEQVRAKIDLSDARVRFVGDDPWLSRWFDRYWTQPFVDAAYREANGQPIEQGEG</sequence>
<dbReference type="Gene3D" id="3.60.15.10">
    <property type="entry name" value="Ribonuclease Z/Hydroxyacylglutathione hydrolase-like"/>
    <property type="match status" value="1"/>
</dbReference>
<dbReference type="Pfam" id="PF00753">
    <property type="entry name" value="Lactamase_B"/>
    <property type="match status" value="1"/>
</dbReference>
<dbReference type="CDD" id="cd16282">
    <property type="entry name" value="metallo-hydrolase-like_MBL-fold"/>
    <property type="match status" value="1"/>
</dbReference>
<accession>A0ABP9KZR7</accession>
<dbReference type="RefSeq" id="WP_158983464.1">
    <property type="nucleotide sequence ID" value="NZ_BAABKY010000001.1"/>
</dbReference>
<evidence type="ECO:0000313" key="5">
    <source>
        <dbReference type="Proteomes" id="UP001501083"/>
    </source>
</evidence>
<dbReference type="EMBL" id="BAABKY010000001">
    <property type="protein sequence ID" value="GAA5067015.1"/>
    <property type="molecule type" value="Genomic_DNA"/>
</dbReference>
<feature type="domain" description="Metallo-beta-lactamase" evidence="3">
    <location>
        <begin position="67"/>
        <end position="296"/>
    </location>
</feature>
<organism evidence="4 5">
    <name type="scientific">Lysobacter panacisoli</name>
    <dbReference type="NCBI Taxonomy" id="1255263"/>
    <lineage>
        <taxon>Bacteria</taxon>
        <taxon>Pseudomonadati</taxon>
        <taxon>Pseudomonadota</taxon>
        <taxon>Gammaproteobacteria</taxon>
        <taxon>Lysobacterales</taxon>
        <taxon>Lysobacteraceae</taxon>
        <taxon>Lysobacter</taxon>
    </lineage>
</organism>
<evidence type="ECO:0000259" key="3">
    <source>
        <dbReference type="SMART" id="SM00849"/>
    </source>
</evidence>
<dbReference type="PANTHER" id="PTHR42951:SF4">
    <property type="entry name" value="ACYL-COENZYME A THIOESTERASE MBLAC2"/>
    <property type="match status" value="1"/>
</dbReference>